<accession>A0AAW0R9X6</accession>
<reference evidence="1 2" key="1">
    <citation type="submission" date="2023-01" db="EMBL/GenBank/DDBJ databases">
        <title>Analysis of 21 Apiospora genomes using comparative genomics revels a genus with tremendous synthesis potential of carbohydrate active enzymes and secondary metabolites.</title>
        <authorList>
            <person name="Sorensen T."/>
        </authorList>
    </citation>
    <scope>NUCLEOTIDE SEQUENCE [LARGE SCALE GENOMIC DNA]</scope>
    <source>
        <strain evidence="1 2">CBS 117206</strain>
    </source>
</reference>
<organism evidence="1 2">
    <name type="scientific">Apiospora kogelbergensis</name>
    <dbReference type="NCBI Taxonomy" id="1337665"/>
    <lineage>
        <taxon>Eukaryota</taxon>
        <taxon>Fungi</taxon>
        <taxon>Dikarya</taxon>
        <taxon>Ascomycota</taxon>
        <taxon>Pezizomycotina</taxon>
        <taxon>Sordariomycetes</taxon>
        <taxon>Xylariomycetidae</taxon>
        <taxon>Amphisphaeriales</taxon>
        <taxon>Apiosporaceae</taxon>
        <taxon>Apiospora</taxon>
    </lineage>
</organism>
<name>A0AAW0R9X6_9PEZI</name>
<dbReference type="EMBL" id="JAQQWP010000002">
    <property type="protein sequence ID" value="KAK8130697.1"/>
    <property type="molecule type" value="Genomic_DNA"/>
</dbReference>
<evidence type="ECO:0000313" key="2">
    <source>
        <dbReference type="Proteomes" id="UP001392437"/>
    </source>
</evidence>
<dbReference type="GO" id="GO:0032259">
    <property type="term" value="P:methylation"/>
    <property type="evidence" value="ECO:0007669"/>
    <property type="project" value="UniProtKB-KW"/>
</dbReference>
<dbReference type="Gene3D" id="3.40.50.150">
    <property type="entry name" value="Vaccinia Virus protein VP39"/>
    <property type="match status" value="1"/>
</dbReference>
<protein>
    <submittedName>
        <fullName evidence="1">S-adenosyl-L-methionine-dependent methyltransferase</fullName>
    </submittedName>
</protein>
<sequence length="67" mass="7513">MNVMTSKPEFDLSYATDFYDWDSLGEAQIVDFGGAQGHFALALTARHRCLSFVVQDMHQVVMKAEAD</sequence>
<proteinExistence type="predicted"/>
<dbReference type="GO" id="GO:0008168">
    <property type="term" value="F:methyltransferase activity"/>
    <property type="evidence" value="ECO:0007669"/>
    <property type="project" value="UniProtKB-KW"/>
</dbReference>
<dbReference type="AlphaFoldDB" id="A0AAW0R9X6"/>
<dbReference type="Proteomes" id="UP001392437">
    <property type="component" value="Unassembled WGS sequence"/>
</dbReference>
<keyword evidence="1" id="KW-0489">Methyltransferase</keyword>
<keyword evidence="1" id="KW-0808">Transferase</keyword>
<keyword evidence="2" id="KW-1185">Reference proteome</keyword>
<evidence type="ECO:0000313" key="1">
    <source>
        <dbReference type="EMBL" id="KAK8130697.1"/>
    </source>
</evidence>
<dbReference type="InterPro" id="IPR029063">
    <property type="entry name" value="SAM-dependent_MTases_sf"/>
</dbReference>
<comment type="caution">
    <text evidence="1">The sequence shown here is derived from an EMBL/GenBank/DDBJ whole genome shotgun (WGS) entry which is preliminary data.</text>
</comment>
<gene>
    <name evidence="1" type="ORF">PG999_003077</name>
</gene>